<evidence type="ECO:0000313" key="1">
    <source>
        <dbReference type="EMBL" id="AYV82768.1"/>
    </source>
</evidence>
<name>A0A3G5A6G5_9VIRU</name>
<gene>
    <name evidence="1" type="ORF">Hyperionvirus2_136</name>
</gene>
<protein>
    <submittedName>
        <fullName evidence="1">Uncharacterized protein</fullName>
    </submittedName>
</protein>
<proteinExistence type="predicted"/>
<sequence>MNYQSKYRKYKRKYSQLKRQTDKPYTYIFKQFDINNSNDLYEQMLYIRGNVDRILELMLQCFPGNINRERLSKTEIDKLDKDYIDFFKETRIMQNGNAKWFFVLDGVTEKIIGVTTIESEKVNQINDAGFENTRNSHEIKEILGDIKSNPYVYLPDGMIDLKACYYNFEDQTAVIIRPVIQAICKDAGYSDVGRFLLNNIFIFLKKAGYNVIYLVPESGRHKPTAEFILCAHANRCYWAEEFGESYRADCLKLIEYYKTFGFSISEELFVVDRCGCGKNILGEGMILYNVLSKQLN</sequence>
<organism evidence="1">
    <name type="scientific">Hyperionvirus sp</name>
    <dbReference type="NCBI Taxonomy" id="2487770"/>
    <lineage>
        <taxon>Viruses</taxon>
        <taxon>Varidnaviria</taxon>
        <taxon>Bamfordvirae</taxon>
        <taxon>Nucleocytoviricota</taxon>
        <taxon>Megaviricetes</taxon>
        <taxon>Imitervirales</taxon>
        <taxon>Mimiviridae</taxon>
        <taxon>Klosneuvirinae</taxon>
    </lineage>
</organism>
<accession>A0A3G5A6G5</accession>
<dbReference type="EMBL" id="MK072384">
    <property type="protein sequence ID" value="AYV82768.1"/>
    <property type="molecule type" value="Genomic_DNA"/>
</dbReference>
<reference evidence="1" key="1">
    <citation type="submission" date="2018-10" db="EMBL/GenBank/DDBJ databases">
        <title>Hidden diversity of soil giant viruses.</title>
        <authorList>
            <person name="Schulz F."/>
            <person name="Alteio L."/>
            <person name="Goudeau D."/>
            <person name="Ryan E.M."/>
            <person name="Malmstrom R.R."/>
            <person name="Blanchard J."/>
            <person name="Woyke T."/>
        </authorList>
    </citation>
    <scope>NUCLEOTIDE SEQUENCE</scope>
    <source>
        <strain evidence="1">HYV1</strain>
    </source>
</reference>